<organism evidence="1 2">
    <name type="scientific">Candidatus Nomurabacteria bacterium RIFCSPHIGHO2_01_FULL_39_10</name>
    <dbReference type="NCBI Taxonomy" id="1801733"/>
    <lineage>
        <taxon>Bacteria</taxon>
        <taxon>Candidatus Nomuraibacteriota</taxon>
    </lineage>
</organism>
<evidence type="ECO:0000313" key="1">
    <source>
        <dbReference type="EMBL" id="OGI63849.1"/>
    </source>
</evidence>
<dbReference type="InterPro" id="IPR036597">
    <property type="entry name" value="Fido-like_dom_sf"/>
</dbReference>
<sequence length="172" mass="19277">MTKINPKQQKIIGIFLERGVISSSDAHDAILKMGEDFSLVTIKRTLSEMVSEKLLEIEGNTYTLLDTEKLILENKEAPGHDKKEAQMILNHKDAFNFIHENKSHFKILTRKNLEELHALLVKDLSVGLGLRSKPVGVTGSIYKPLDNIHQISEAVSKFSAAVDRTQTPFARA</sequence>
<accession>A0A1F6V2T9</accession>
<evidence type="ECO:0000313" key="2">
    <source>
        <dbReference type="Proteomes" id="UP000178700"/>
    </source>
</evidence>
<comment type="caution">
    <text evidence="1">The sequence shown here is derived from an EMBL/GenBank/DDBJ whole genome shotgun (WGS) entry which is preliminary data.</text>
</comment>
<dbReference type="EMBL" id="MFTJ01000063">
    <property type="protein sequence ID" value="OGI63849.1"/>
    <property type="molecule type" value="Genomic_DNA"/>
</dbReference>
<reference evidence="1 2" key="1">
    <citation type="journal article" date="2016" name="Nat. Commun.">
        <title>Thousands of microbial genomes shed light on interconnected biogeochemical processes in an aquifer system.</title>
        <authorList>
            <person name="Anantharaman K."/>
            <person name="Brown C.T."/>
            <person name="Hug L.A."/>
            <person name="Sharon I."/>
            <person name="Castelle C.J."/>
            <person name="Probst A.J."/>
            <person name="Thomas B.C."/>
            <person name="Singh A."/>
            <person name="Wilkins M.J."/>
            <person name="Karaoz U."/>
            <person name="Brodie E.L."/>
            <person name="Williams K.H."/>
            <person name="Hubbard S.S."/>
            <person name="Banfield J.F."/>
        </authorList>
    </citation>
    <scope>NUCLEOTIDE SEQUENCE [LARGE SCALE GENOMIC DNA]</scope>
</reference>
<gene>
    <name evidence="1" type="ORF">A2642_00850</name>
</gene>
<name>A0A1F6V2T9_9BACT</name>
<protein>
    <submittedName>
        <fullName evidence="1">Uncharacterized protein</fullName>
    </submittedName>
</protein>
<dbReference type="Proteomes" id="UP000178700">
    <property type="component" value="Unassembled WGS sequence"/>
</dbReference>
<proteinExistence type="predicted"/>
<dbReference type="AlphaFoldDB" id="A0A1F6V2T9"/>
<dbReference type="Gene3D" id="1.10.3290.10">
    <property type="entry name" value="Fido-like domain"/>
    <property type="match status" value="1"/>
</dbReference>